<dbReference type="PANTHER" id="PTHR46007:SF8">
    <property type="entry name" value="C2H2-TYPE DOMAIN-CONTAINING PROTEIN"/>
    <property type="match status" value="1"/>
</dbReference>
<feature type="compositionally biased region" description="Basic residues" evidence="1">
    <location>
        <begin position="1294"/>
        <end position="1312"/>
    </location>
</feature>
<feature type="compositionally biased region" description="Basic and acidic residues" evidence="1">
    <location>
        <begin position="1944"/>
        <end position="1973"/>
    </location>
</feature>
<dbReference type="SUPFAM" id="SSF52113">
    <property type="entry name" value="BRCT domain"/>
    <property type="match status" value="1"/>
</dbReference>
<feature type="region of interest" description="Disordered" evidence="1">
    <location>
        <begin position="815"/>
        <end position="836"/>
    </location>
</feature>
<feature type="compositionally biased region" description="Low complexity" evidence="1">
    <location>
        <begin position="1858"/>
        <end position="1885"/>
    </location>
</feature>
<feature type="compositionally biased region" description="Low complexity" evidence="1">
    <location>
        <begin position="2288"/>
        <end position="2303"/>
    </location>
</feature>
<evidence type="ECO:0000313" key="4">
    <source>
        <dbReference type="Proteomes" id="UP001165090"/>
    </source>
</evidence>
<feature type="compositionally biased region" description="Pro residues" evidence="1">
    <location>
        <begin position="671"/>
        <end position="680"/>
    </location>
</feature>
<dbReference type="Gene3D" id="2.60.200.20">
    <property type="match status" value="1"/>
</dbReference>
<dbReference type="Gene3D" id="3.40.50.10190">
    <property type="entry name" value="BRCT domain"/>
    <property type="match status" value="1"/>
</dbReference>
<feature type="compositionally biased region" description="Low complexity" evidence="1">
    <location>
        <begin position="1774"/>
        <end position="1791"/>
    </location>
</feature>
<dbReference type="SUPFAM" id="SSF49879">
    <property type="entry name" value="SMAD/FHA domain"/>
    <property type="match status" value="1"/>
</dbReference>
<feature type="compositionally biased region" description="Basic and acidic residues" evidence="1">
    <location>
        <begin position="548"/>
        <end position="558"/>
    </location>
</feature>
<feature type="region of interest" description="Disordered" evidence="1">
    <location>
        <begin position="462"/>
        <end position="734"/>
    </location>
</feature>
<proteinExistence type="predicted"/>
<feature type="compositionally biased region" description="Low complexity" evidence="1">
    <location>
        <begin position="1649"/>
        <end position="1662"/>
    </location>
</feature>
<dbReference type="EMBL" id="BSDZ01000021">
    <property type="protein sequence ID" value="GLI64828.1"/>
    <property type="molecule type" value="Genomic_DNA"/>
</dbReference>
<feature type="compositionally biased region" description="Pro residues" evidence="1">
    <location>
        <begin position="1542"/>
        <end position="1555"/>
    </location>
</feature>
<reference evidence="3 4" key="1">
    <citation type="journal article" date="2023" name="IScience">
        <title>Expanded male sex-determining region conserved during the evolution of homothallism in the green alga Volvox.</title>
        <authorList>
            <person name="Yamamoto K."/>
            <person name="Matsuzaki R."/>
            <person name="Mahakham W."/>
            <person name="Heman W."/>
            <person name="Sekimoto H."/>
            <person name="Kawachi M."/>
            <person name="Minakuchi Y."/>
            <person name="Toyoda A."/>
            <person name="Nozaki H."/>
        </authorList>
    </citation>
    <scope>NUCLEOTIDE SEQUENCE [LARGE SCALE GENOMIC DNA]</scope>
    <source>
        <strain evidence="3 4">NIES-4468</strain>
    </source>
</reference>
<feature type="compositionally biased region" description="Low complexity" evidence="1">
    <location>
        <begin position="2024"/>
        <end position="2039"/>
    </location>
</feature>
<feature type="compositionally biased region" description="Basic and acidic residues" evidence="1">
    <location>
        <begin position="1746"/>
        <end position="1771"/>
    </location>
</feature>
<protein>
    <recommendedName>
        <fullName evidence="2">BRCT domain-containing protein</fullName>
    </recommendedName>
</protein>
<dbReference type="InterPro" id="IPR051647">
    <property type="entry name" value="Mediator_comp_sub12"/>
</dbReference>
<feature type="compositionally biased region" description="Basic residues" evidence="1">
    <location>
        <begin position="1911"/>
        <end position="1925"/>
    </location>
</feature>
<feature type="region of interest" description="Disordered" evidence="1">
    <location>
        <begin position="2285"/>
        <end position="2332"/>
    </location>
</feature>
<feature type="compositionally biased region" description="Polar residues" evidence="1">
    <location>
        <begin position="656"/>
        <end position="666"/>
    </location>
</feature>
<feature type="compositionally biased region" description="Low complexity" evidence="1">
    <location>
        <begin position="876"/>
        <end position="886"/>
    </location>
</feature>
<feature type="compositionally biased region" description="Gly residues" evidence="1">
    <location>
        <begin position="1899"/>
        <end position="1910"/>
    </location>
</feature>
<keyword evidence="4" id="KW-1185">Reference proteome</keyword>
<feature type="compositionally biased region" description="Low complexity" evidence="1">
    <location>
        <begin position="2073"/>
        <end position="2082"/>
    </location>
</feature>
<name>A0ABQ5S5W5_9CHLO</name>
<feature type="compositionally biased region" description="Basic and acidic residues" evidence="1">
    <location>
        <begin position="646"/>
        <end position="655"/>
    </location>
</feature>
<accession>A0ABQ5S5W5</accession>
<feature type="region of interest" description="Disordered" evidence="1">
    <location>
        <begin position="1739"/>
        <end position="2116"/>
    </location>
</feature>
<dbReference type="PROSITE" id="PS50172">
    <property type="entry name" value="BRCT"/>
    <property type="match status" value="1"/>
</dbReference>
<feature type="region of interest" description="Disordered" evidence="1">
    <location>
        <begin position="219"/>
        <end position="243"/>
    </location>
</feature>
<feature type="compositionally biased region" description="Low complexity" evidence="1">
    <location>
        <begin position="1032"/>
        <end position="1052"/>
    </location>
</feature>
<feature type="region of interest" description="Disordered" evidence="1">
    <location>
        <begin position="874"/>
        <end position="908"/>
    </location>
</feature>
<dbReference type="InterPro" id="IPR036420">
    <property type="entry name" value="BRCT_dom_sf"/>
</dbReference>
<dbReference type="Proteomes" id="UP001165090">
    <property type="component" value="Unassembled WGS sequence"/>
</dbReference>
<feature type="region of interest" description="Disordered" evidence="1">
    <location>
        <begin position="1513"/>
        <end position="1716"/>
    </location>
</feature>
<evidence type="ECO:0000256" key="1">
    <source>
        <dbReference type="SAM" id="MobiDB-lite"/>
    </source>
</evidence>
<feature type="compositionally biased region" description="Polar residues" evidence="1">
    <location>
        <begin position="1615"/>
        <end position="1631"/>
    </location>
</feature>
<evidence type="ECO:0000259" key="2">
    <source>
        <dbReference type="PROSITE" id="PS50172"/>
    </source>
</evidence>
<sequence>MAFLAATQLADDFLLATQPDLAVETDSDPEENVILPPQQVGVLVVDTEQRIGVEEYPLFLGCNIIGRDITDIPGADEARQERLRQWRSENLEVHVEAIFVPEPSLSKTHAHIYLADGGLNCFVTALCTTNPSFMVPAGAASRAHTMSPGVRYNVRPDDVLRFGRLSCRVLCGPDWLARGQQQPLQQSSLPQQQQQQRLIRLQPWQGNGEAEYQQQGLDGRLGSEHHRGSPQHVQHRMDQGYSWQRQEQQHQGFISIWPSSPGAVKRPSGAAMAHGKAGDMEGLQAGRAEERLGGVVSGGAGIGPTAGSFLPAASADAVEGHTHGDAGATGQPGQPRFVPPTQDVLVGLLPQLPEGQQHEAGMLAPRLQQHQHGPLPVSVMPVIALVPPQGAGAAGGLSRPDTLTAAAGAVGPGPSGAVHGAVQPSGAVLVQLYGGARALLPGDAAAAMLPLQVQMPFPLAQVVSETEEEEEDGEGEFEAEEKGKDAAAVAPRAGTTAPPAPPAPWWELADSLDDTHDGAWGASQSAGRPEEADTDTGSPGPGGGAEVLHLRAGEEAGNRSRQHPSRPLSVKLEPVDKCGELQSANGVQVSGVEHPDEDMRPHSVGDDDRSVCDDDAVMCDLTQPPDEEVLGVAPGDGFVTADDAGDEARVREQQENQHQLPCSSTELGPGRPRPVGPSPPQEAYSDDDTAPPSPPSPSPSLSDAANHVGASEDEETSRASEDKAGTGGGRIMASGGADVRSHLLVSTDLTRMVLAERVPQMAAAAAPVVPPTQLVETSLVPPPMYASVPPPPQQQHQLTCPSHSLQMDSHQGRFGQVVQPQCRKQQRRSSYPEGREWTDRSVWGVHGMAGEAGGGHELLPDAVGGCRRLLLGILTDPSPSSSPNPDSDGKVDGKPVSTDHHQHPEDLKPHFAPLRYPAAPLLQRLEDQHQLQPSLRPRTAAVVEALSKSPSPTVHGNDVGASKSLPAAAVAATIGPGIAATVGIPAVGTEPPCTGPLAPFNISQSASPWDLNAVQQRVGRLVSLLCSAESSEPSQEELLQPRQLQQPLKQMPSGRRDAGNVATLGGPGQEGPAPRADAVEMAPSGPSMPLSLVNEQPPPAQPQPLLRQQLPEQHPLLLNASAVAVPPTRAAGEMQSLTGAAANAELLPQPRPPLPSPIPPGSPSVSVRSFVMPGFGTQIAADALQQLMMAESAPDRNAESSPCPRLDAAAAELRLARDTVLTHSAAELDHRGNPGREMQVLGGAYRGGRVGGGGRGRIGGAKVEQFGYSNADYVYEFPADAGDDGDEDYVQTPRRGRGRGRGARGGRGRGGRGSKGARGAGKPPTGLPRSTGAKRRASGTPNEVSPTGGAGSARVPPPGKRSRHGSREASPVPQGADESHHQPQQQQLFGELSYDLQCRALQQQQQQQQQQQLQQQLLLQLQQQGLIGIPSAVSQPVPAKGPKGRGRGRPPASGRGCAALTMAAAADLAAAGVAIAPGGPHVAAERTPGSGTAAQIEAVVPKVGQLASPRLQWATRRRRTSASLSREGSAELLQGSGSSGQSPPPPPPHPSPHPQTLPVLSSQGPSPLLPTPSAPRPQDDPPLTLAPEVTGPLPLSPSLQRHQGEMEQLSPERQPASQHQTSPELVNLQQRHLQRHDQVSPTPSPLQPQPQQQQDVQEDPSTPTLDDEMQHAHHDGGDDGSHLVAFPIRRAEPRPRSSTGIGSPGGTRGEGALRDADGSVAVAEPCTFGVATVTGAAAAAPLQEDPSLRHWEEAQTARRRAGGEDAVKEPPHAPGTTSTPVGTTSATAATGRPFKRPRMVAASVTTAAAAAGTAAAMGPASEPPSVATVEGPETSAEHDKREPASATTHALPKPEPELQPQPQRLQELNPQQQQQLPGLGEAQQLHAEQPAQQMRDAVGGVGGSGSGGRGGGRRPAPKRAGKRKAAALEELPSTEQEPVLEPGVEVKPEPSAEGLAETREPRVRSPGPSRDRLGNGAAAASPIGGVILAGPAVEEQRTPHGAGEVRGTSAPEGRPPLARRPPSEQQLQLEQQKMQQQQQGCSSCSHGEAAGAAPKRRSSTGARKPRASKARHAAAPAEADGPTAEKPDVVVPIGHDSSAAASPQLPRHAGSSPGVATGLRRRRVSSHNGAAGGSQLAAAEGGLAAPTASTAVIVSISRNIPERERNGLAAAVQQLGGRVAEDEEADAGGFTHLLLARNAFTTSMKVLAALAAGRPLLDAAWLNACRAAGMWLEPHSEHTAVDPKAEKQHKFRIWDAYRTTQREGPMLQGRTFYATPLRSLEDAKKVPAGASTGSGSKASKAIGRTSTGGAGRCSGAATASPPPAECSPGSGAGPAQGLALIAQLAGARLLVEAREVVAGETVVVGQPGELRWARQHLPAGTRVYDKDGFVQALLHQRLDGIKPAFVV</sequence>
<dbReference type="PANTHER" id="PTHR46007">
    <property type="entry name" value="MEDIATOR OF RNA POLYMERASE II TRANSCRIPTION SUBUNIT 12"/>
    <property type="match status" value="1"/>
</dbReference>
<feature type="compositionally biased region" description="Basic residues" evidence="1">
    <location>
        <begin position="2054"/>
        <end position="2072"/>
    </location>
</feature>
<dbReference type="InterPro" id="IPR001357">
    <property type="entry name" value="BRCT_dom"/>
</dbReference>
<feature type="compositionally biased region" description="Basic and acidic residues" evidence="1">
    <location>
        <begin position="1668"/>
        <end position="1681"/>
    </location>
</feature>
<feature type="compositionally biased region" description="Basic and acidic residues" evidence="1">
    <location>
        <begin position="593"/>
        <end position="612"/>
    </location>
</feature>
<feature type="region of interest" description="Disordered" evidence="1">
    <location>
        <begin position="1032"/>
        <end position="1085"/>
    </location>
</feature>
<feature type="region of interest" description="Disordered" evidence="1">
    <location>
        <begin position="1432"/>
        <end position="1455"/>
    </location>
</feature>
<feature type="compositionally biased region" description="Acidic residues" evidence="1">
    <location>
        <begin position="465"/>
        <end position="479"/>
    </location>
</feature>
<comment type="caution">
    <text evidence="3">The sequence shown here is derived from an EMBL/GenBank/DDBJ whole genome shotgun (WGS) entry which is preliminary data.</text>
</comment>
<gene>
    <name evidence="3" type="ORF">VaNZ11_008132</name>
</gene>
<dbReference type="InterPro" id="IPR008984">
    <property type="entry name" value="SMAD_FHA_dom_sf"/>
</dbReference>
<feature type="region of interest" description="Disordered" evidence="1">
    <location>
        <begin position="1279"/>
        <end position="1386"/>
    </location>
</feature>
<organism evidence="3 4">
    <name type="scientific">Volvox africanus</name>
    <dbReference type="NCBI Taxonomy" id="51714"/>
    <lineage>
        <taxon>Eukaryota</taxon>
        <taxon>Viridiplantae</taxon>
        <taxon>Chlorophyta</taxon>
        <taxon>core chlorophytes</taxon>
        <taxon>Chlorophyceae</taxon>
        <taxon>CS clade</taxon>
        <taxon>Chlamydomonadales</taxon>
        <taxon>Volvocaceae</taxon>
        <taxon>Volvox</taxon>
    </lineage>
</organism>
<feature type="compositionally biased region" description="Basic and acidic residues" evidence="1">
    <location>
        <begin position="887"/>
        <end position="908"/>
    </location>
</feature>
<feature type="compositionally biased region" description="Low complexity" evidence="1">
    <location>
        <begin position="486"/>
        <end position="497"/>
    </location>
</feature>
<feature type="domain" description="BRCT" evidence="2">
    <location>
        <begin position="2144"/>
        <end position="2225"/>
    </location>
</feature>
<evidence type="ECO:0000313" key="3">
    <source>
        <dbReference type="EMBL" id="GLI64828.1"/>
    </source>
</evidence>
<feature type="compositionally biased region" description="Low complexity" evidence="1">
    <location>
        <begin position="1799"/>
        <end position="1820"/>
    </location>
</feature>